<dbReference type="Proteomes" id="UP001652680">
    <property type="component" value="Unassembled WGS sequence"/>
</dbReference>
<keyword evidence="1" id="KW-0812">Transmembrane</keyword>
<organism evidence="4">
    <name type="scientific">Drosophila rhopaloa</name>
    <name type="common">Fruit fly</name>
    <dbReference type="NCBI Taxonomy" id="1041015"/>
    <lineage>
        <taxon>Eukaryota</taxon>
        <taxon>Metazoa</taxon>
        <taxon>Ecdysozoa</taxon>
        <taxon>Arthropoda</taxon>
        <taxon>Hexapoda</taxon>
        <taxon>Insecta</taxon>
        <taxon>Pterygota</taxon>
        <taxon>Neoptera</taxon>
        <taxon>Endopterygota</taxon>
        <taxon>Diptera</taxon>
        <taxon>Brachycera</taxon>
        <taxon>Muscomorpha</taxon>
        <taxon>Ephydroidea</taxon>
        <taxon>Drosophilidae</taxon>
        <taxon>Drosophila</taxon>
        <taxon>Sophophora</taxon>
    </lineage>
</organism>
<reference evidence="4" key="2">
    <citation type="submission" date="2025-04" db="UniProtKB">
        <authorList>
            <consortium name="RefSeq"/>
        </authorList>
    </citation>
    <scope>IDENTIFICATION</scope>
</reference>
<keyword evidence="1" id="KW-0472">Membrane</keyword>
<name>A0A6P4DXY3_DRORH</name>
<sequence>MSDDKDVLLEEACFRIIEVDDPDQGNYEEQSQSNHNDSNIEIITEDEARPYRFLQNCNSVPLWICVIYNLCMIFIIVILCIYKRWH</sequence>
<evidence type="ECO:0000313" key="2">
    <source>
        <dbReference type="EnsemblMetazoa" id="XP_016970382.1"/>
    </source>
</evidence>
<dbReference type="GeneID" id="108038162"/>
<keyword evidence="3" id="KW-1185">Reference proteome</keyword>
<evidence type="ECO:0000313" key="4">
    <source>
        <dbReference type="RefSeq" id="XP_016970382.1"/>
    </source>
</evidence>
<evidence type="ECO:0000313" key="3">
    <source>
        <dbReference type="Proteomes" id="UP001652680"/>
    </source>
</evidence>
<gene>
    <name evidence="4" type="primary">LOC108038162</name>
    <name evidence="2" type="synonym">108038162</name>
</gene>
<keyword evidence="1" id="KW-1133">Transmembrane helix</keyword>
<reference evidence="2" key="3">
    <citation type="submission" date="2025-05" db="UniProtKB">
        <authorList>
            <consortium name="EnsemblMetazoa"/>
        </authorList>
    </citation>
    <scope>IDENTIFICATION</scope>
</reference>
<protein>
    <submittedName>
        <fullName evidence="4">Uncharacterized protein LOC108038162</fullName>
    </submittedName>
</protein>
<proteinExistence type="predicted"/>
<dbReference type="OrthoDB" id="7858094at2759"/>
<feature type="transmembrane region" description="Helical" evidence="1">
    <location>
        <begin position="60"/>
        <end position="82"/>
    </location>
</feature>
<dbReference type="EnsemblMetazoa" id="XM_017114893.1">
    <property type="protein sequence ID" value="XP_016970382.1"/>
    <property type="gene ID" value="LOC108038162"/>
</dbReference>
<dbReference type="AlphaFoldDB" id="A0A6P4DXY3"/>
<dbReference type="RefSeq" id="XP_016970382.1">
    <property type="nucleotide sequence ID" value="XM_017114893.1"/>
</dbReference>
<reference evidence="3" key="1">
    <citation type="journal article" date="2021" name="Elife">
        <title>Highly contiguous assemblies of 101 drosophilid genomes.</title>
        <authorList>
            <person name="Kim B.Y."/>
            <person name="Wang J.R."/>
            <person name="Miller D.E."/>
            <person name="Barmina O."/>
            <person name="Delaney E."/>
            <person name="Thompson A."/>
            <person name="Comeault A.A."/>
            <person name="Peede D."/>
            <person name="D'Agostino E.R."/>
            <person name="Pelaez J."/>
            <person name="Aguilar J.M."/>
            <person name="Haji D."/>
            <person name="Matsunaga T."/>
            <person name="Armstrong E.E."/>
            <person name="Zych M."/>
            <person name="Ogawa Y."/>
            <person name="Stamenkovic-Radak M."/>
            <person name="Jelic M."/>
            <person name="Veselinovic M.S."/>
            <person name="Tanaskovic M."/>
            <person name="Eric P."/>
            <person name="Gao J.J."/>
            <person name="Katoh T.K."/>
            <person name="Toda M.J."/>
            <person name="Watabe H."/>
            <person name="Watada M."/>
            <person name="Davis J.S."/>
            <person name="Moyle L.C."/>
            <person name="Manoli G."/>
            <person name="Bertolini E."/>
            <person name="Kostal V."/>
            <person name="Hawley R.S."/>
            <person name="Takahashi A."/>
            <person name="Jones C.D."/>
            <person name="Price D.K."/>
            <person name="Whiteman N."/>
            <person name="Kopp A."/>
            <person name="Matute D.R."/>
            <person name="Petrov D.A."/>
        </authorList>
    </citation>
    <scope>NUCLEOTIDE SEQUENCE [LARGE SCALE GENOMIC DNA]</scope>
</reference>
<evidence type="ECO:0000256" key="1">
    <source>
        <dbReference type="SAM" id="Phobius"/>
    </source>
</evidence>
<accession>A0A6P4DXY3</accession>